<feature type="site" description="Increases nucleophilicity of active site Cys" evidence="9">
    <location>
        <position position="464"/>
    </location>
</feature>
<accession>A0A7Y0E0M9</accession>
<comment type="similarity">
    <text evidence="9">Belongs to the CobB/CbiA family.</text>
</comment>
<dbReference type="NCBIfam" id="TIGR00379">
    <property type="entry name" value="cobB"/>
    <property type="match status" value="1"/>
</dbReference>
<dbReference type="GO" id="GO:0009236">
    <property type="term" value="P:cobalamin biosynthetic process"/>
    <property type="evidence" value="ECO:0007669"/>
    <property type="project" value="UniProtKB-UniRule"/>
</dbReference>
<evidence type="ECO:0000256" key="7">
    <source>
        <dbReference type="ARBA" id="ARBA00022842"/>
    </source>
</evidence>
<name>A0A7Y0E0M9_9PROT</name>
<keyword evidence="8 9" id="KW-0315">Glutamine amidotransferase</keyword>
<evidence type="ECO:0000313" key="13">
    <source>
        <dbReference type="Proteomes" id="UP000539372"/>
    </source>
</evidence>
<gene>
    <name evidence="9" type="primary">cbiA</name>
    <name evidence="12" type="ORF">HH303_11275</name>
</gene>
<organism evidence="12 13">
    <name type="scientific">Pacificispira spongiicola</name>
    <dbReference type="NCBI Taxonomy" id="2729598"/>
    <lineage>
        <taxon>Bacteria</taxon>
        <taxon>Pseudomonadati</taxon>
        <taxon>Pseudomonadota</taxon>
        <taxon>Alphaproteobacteria</taxon>
        <taxon>Rhodospirillales</taxon>
        <taxon>Rhodospirillaceae</taxon>
        <taxon>Pacificispira</taxon>
    </lineage>
</organism>
<sequence length="470" mass="49166">MTPGNPAPRLSTDTAPAPGLILSAPASGSGKTTVALALMRALARHGLRIGPAKVGPDYIDPGFHTAACGRPSITLDPWAMRAETRGALTGQLAADSDLIVAEGAMGLFDGAADGRGSCADLAAETGWPVLLILDVKGQSGSAAAVLRGFATHRPDITIGGVLLNRVGGIRHADMLASAIMDTVMDMGLDIPILGCLPRQADLALDSRHLGLVQARERGDLDGFLERAADWIEGHADLDAIRGIARPGRLIDTIVEPGSPSGSFPPGSFPPGPPPLGQRIAVAVDTAFDFSYPHILDAWRDAGAEIMPFSPLADQAPDDTADAVYLPGGYPELHGPVLAANATFLTGLRDRAAAEAVIFGECGGYMVLGEGLTDADGTRHVMAGLLPLETSFAERRLHLGYRRAVLRADLGPWAKGMRLVAHEFHYSTAPKEDTDAPLFSARDAMGIDLGSLGMVRGRVGGSYLHIIDREV</sequence>
<comment type="pathway">
    <text evidence="9">Cofactor biosynthesis; adenosylcobalamin biosynthesis; cob(II)yrinate a,c-diamide from sirohydrochlorin (anaerobic route): step 10/10.</text>
</comment>
<dbReference type="UniPathway" id="UPA00148">
    <property type="reaction ID" value="UER00231"/>
</dbReference>
<comment type="caution">
    <text evidence="12">The sequence shown here is derived from an EMBL/GenBank/DDBJ whole genome shotgun (WGS) entry which is preliminary data.</text>
</comment>
<keyword evidence="3 9" id="KW-0169">Cobalamin biosynthesis</keyword>
<keyword evidence="13" id="KW-1185">Reference proteome</keyword>
<evidence type="ECO:0000256" key="4">
    <source>
        <dbReference type="ARBA" id="ARBA00022598"/>
    </source>
</evidence>
<dbReference type="InterPro" id="IPR004484">
    <property type="entry name" value="CbiA/CobB_synth"/>
</dbReference>
<dbReference type="InterPro" id="IPR011698">
    <property type="entry name" value="GATase_3"/>
</dbReference>
<dbReference type="SUPFAM" id="SSF52317">
    <property type="entry name" value="Class I glutamine amidotransferase-like"/>
    <property type="match status" value="1"/>
</dbReference>
<dbReference type="EC" id="6.3.5.11" evidence="9"/>
<dbReference type="Gene3D" id="3.40.50.300">
    <property type="entry name" value="P-loop containing nucleotide triphosphate hydrolases"/>
    <property type="match status" value="1"/>
</dbReference>
<dbReference type="Proteomes" id="UP000539372">
    <property type="component" value="Unassembled WGS sequence"/>
</dbReference>
<dbReference type="InterPro" id="IPR027417">
    <property type="entry name" value="P-loop_NTPase"/>
</dbReference>
<comment type="similarity">
    <text evidence="2">Belongs to the CobB/CobQ family. CobQ subfamily.</text>
</comment>
<evidence type="ECO:0000256" key="9">
    <source>
        <dbReference type="HAMAP-Rule" id="MF_00027"/>
    </source>
</evidence>
<comment type="function">
    <text evidence="9">Catalyzes the ATP-dependent amidation of the two carboxylate groups at positions a and c of cobyrinate, using either L-glutamine or ammonia as the nitrogen source.</text>
</comment>
<evidence type="ECO:0000256" key="3">
    <source>
        <dbReference type="ARBA" id="ARBA00022573"/>
    </source>
</evidence>
<evidence type="ECO:0000256" key="5">
    <source>
        <dbReference type="ARBA" id="ARBA00022741"/>
    </source>
</evidence>
<comment type="domain">
    <text evidence="9">Comprises of two domains. The C-terminal domain contains the binding site for glutamine and catalyzes the hydrolysis of this substrate to glutamate and ammonia. The N-terminal domain is anticipated to bind ATP and cobyrinate and catalyzes the ultimate synthesis of the diamide product. The ammonia produced via the glutaminase domain is probably translocated to the adjacent domain via a molecular tunnel, where it reacts with an activated intermediate.</text>
</comment>
<keyword evidence="6 9" id="KW-0067">ATP-binding</keyword>
<evidence type="ECO:0000256" key="1">
    <source>
        <dbReference type="ARBA" id="ARBA00001946"/>
    </source>
</evidence>
<feature type="domain" description="CobB/CobQ-like glutamine amidotransferase" evidence="11">
    <location>
        <begin position="278"/>
        <end position="466"/>
    </location>
</feature>
<dbReference type="GO" id="GO:0042242">
    <property type="term" value="F:cobyrinic acid a,c-diamide synthase activity"/>
    <property type="evidence" value="ECO:0007669"/>
    <property type="project" value="UniProtKB-UniRule"/>
</dbReference>
<evidence type="ECO:0000256" key="6">
    <source>
        <dbReference type="ARBA" id="ARBA00022840"/>
    </source>
</evidence>
<dbReference type="InterPro" id="IPR029062">
    <property type="entry name" value="Class_I_gatase-like"/>
</dbReference>
<evidence type="ECO:0000256" key="8">
    <source>
        <dbReference type="ARBA" id="ARBA00022962"/>
    </source>
</evidence>
<keyword evidence="5 9" id="KW-0547">Nucleotide-binding</keyword>
<dbReference type="EMBL" id="JABBNT010000003">
    <property type="protein sequence ID" value="NMM45062.1"/>
    <property type="molecule type" value="Genomic_DNA"/>
</dbReference>
<feature type="domain" description="CobQ/CobB/MinD/ParA nucleotide binding" evidence="10">
    <location>
        <begin position="24"/>
        <end position="208"/>
    </location>
</feature>
<dbReference type="AlphaFoldDB" id="A0A7Y0E0M9"/>
<dbReference type="Gene3D" id="3.40.50.880">
    <property type="match status" value="1"/>
</dbReference>
<dbReference type="PANTHER" id="PTHR43873:SF1">
    <property type="entry name" value="COBYRINATE A,C-DIAMIDE SYNTHASE"/>
    <property type="match status" value="1"/>
</dbReference>
<comment type="miscellaneous">
    <text evidence="9">The a and c carboxylates of cobyrinate are activated for nucleophilic attack via formation of a phosphorylated intermediate by ATP. CbiA catalyzes first the amidation of the c-carboxylate, and then that of the a-carboxylate.</text>
</comment>
<reference evidence="12 13" key="1">
    <citation type="submission" date="2020-04" db="EMBL/GenBank/DDBJ databases">
        <title>Rhodospirillaceae bacterium KN72 isolated from deep sea.</title>
        <authorList>
            <person name="Zhang D.-C."/>
        </authorList>
    </citation>
    <scope>NUCLEOTIDE SEQUENCE [LARGE SCALE GENOMIC DNA]</scope>
    <source>
        <strain evidence="12 13">KN72</strain>
    </source>
</reference>
<dbReference type="RefSeq" id="WP_169625438.1">
    <property type="nucleotide sequence ID" value="NZ_JABBNT010000003.1"/>
</dbReference>
<dbReference type="GO" id="GO:0005524">
    <property type="term" value="F:ATP binding"/>
    <property type="evidence" value="ECO:0007669"/>
    <property type="project" value="UniProtKB-UniRule"/>
</dbReference>
<dbReference type="PANTHER" id="PTHR43873">
    <property type="entry name" value="COBYRINATE A,C-DIAMIDE SYNTHASE"/>
    <property type="match status" value="1"/>
</dbReference>
<comment type="catalytic activity">
    <reaction evidence="9">
        <text>cob(II)yrinate + 2 L-glutamine + 2 ATP + 2 H2O = cob(II)yrinate a,c diamide + 2 L-glutamate + 2 ADP + 2 phosphate + 2 H(+)</text>
        <dbReference type="Rhea" id="RHEA:26289"/>
        <dbReference type="ChEBI" id="CHEBI:15377"/>
        <dbReference type="ChEBI" id="CHEBI:15378"/>
        <dbReference type="ChEBI" id="CHEBI:29985"/>
        <dbReference type="ChEBI" id="CHEBI:30616"/>
        <dbReference type="ChEBI" id="CHEBI:43474"/>
        <dbReference type="ChEBI" id="CHEBI:58359"/>
        <dbReference type="ChEBI" id="CHEBI:58537"/>
        <dbReference type="ChEBI" id="CHEBI:58894"/>
        <dbReference type="ChEBI" id="CHEBI:456216"/>
        <dbReference type="EC" id="6.3.5.11"/>
    </reaction>
</comment>
<dbReference type="InterPro" id="IPR002586">
    <property type="entry name" value="CobQ/CobB/MinD/ParA_Nub-bd_dom"/>
</dbReference>
<proteinExistence type="inferred from homology"/>
<keyword evidence="7 9" id="KW-0460">Magnesium</keyword>
<evidence type="ECO:0000313" key="12">
    <source>
        <dbReference type="EMBL" id="NMM45062.1"/>
    </source>
</evidence>
<dbReference type="Pfam" id="PF07685">
    <property type="entry name" value="GATase_3"/>
    <property type="match status" value="1"/>
</dbReference>
<evidence type="ECO:0000259" key="10">
    <source>
        <dbReference type="Pfam" id="PF01656"/>
    </source>
</evidence>
<evidence type="ECO:0000259" key="11">
    <source>
        <dbReference type="Pfam" id="PF07685"/>
    </source>
</evidence>
<dbReference type="PROSITE" id="PS51274">
    <property type="entry name" value="GATASE_COBBQ"/>
    <property type="match status" value="1"/>
</dbReference>
<comment type="cofactor">
    <cofactor evidence="1 9">
        <name>Mg(2+)</name>
        <dbReference type="ChEBI" id="CHEBI:18420"/>
    </cofactor>
</comment>
<dbReference type="Pfam" id="PF01656">
    <property type="entry name" value="CbiA"/>
    <property type="match status" value="1"/>
</dbReference>
<dbReference type="HAMAP" id="MF_00027">
    <property type="entry name" value="CobB_CbiA"/>
    <property type="match status" value="1"/>
</dbReference>
<dbReference type="SUPFAM" id="SSF52540">
    <property type="entry name" value="P-loop containing nucleoside triphosphate hydrolases"/>
    <property type="match status" value="1"/>
</dbReference>
<dbReference type="NCBIfam" id="NF002204">
    <property type="entry name" value="PRK01077.1"/>
    <property type="match status" value="1"/>
</dbReference>
<keyword evidence="4 9" id="KW-0436">Ligase</keyword>
<protein>
    <recommendedName>
        <fullName evidence="9">Cobyrinate a,c-diamide synthase</fullName>
        <ecNumber evidence="9">6.3.5.11</ecNumber>
    </recommendedName>
    <alternativeName>
        <fullName evidence="9">Cobyrinic acid a,c-diamide synthetase</fullName>
    </alternativeName>
</protein>
<evidence type="ECO:0000256" key="2">
    <source>
        <dbReference type="ARBA" id="ARBA00006205"/>
    </source>
</evidence>
<feature type="active site" description="Nucleophile" evidence="9">
    <location>
        <position position="361"/>
    </location>
</feature>